<dbReference type="GO" id="GO:0003676">
    <property type="term" value="F:nucleic acid binding"/>
    <property type="evidence" value="ECO:0007669"/>
    <property type="project" value="InterPro"/>
</dbReference>
<dbReference type="PROSITE" id="PS50994">
    <property type="entry name" value="INTEGRASE"/>
    <property type="match status" value="1"/>
</dbReference>
<accession>A0A9D3AVM7</accession>
<dbReference type="Pfam" id="PF00665">
    <property type="entry name" value="rve"/>
    <property type="match status" value="1"/>
</dbReference>
<comment type="function">
    <text evidence="1">Involved in the transposition of the insertion sequence.</text>
</comment>
<comment type="caution">
    <text evidence="3">The sequence shown here is derived from an EMBL/GenBank/DDBJ whole genome shotgun (WGS) entry which is preliminary data.</text>
</comment>
<dbReference type="EMBL" id="LSRS01000005">
    <property type="protein sequence ID" value="KAF1084325.1"/>
    <property type="molecule type" value="Genomic_DNA"/>
</dbReference>
<dbReference type="Proteomes" id="UP000798488">
    <property type="component" value="Unassembled WGS sequence"/>
</dbReference>
<name>A0A9D3AVM7_9FIRM</name>
<dbReference type="Gene3D" id="3.30.420.10">
    <property type="entry name" value="Ribonuclease H-like superfamily/Ribonuclease H"/>
    <property type="match status" value="1"/>
</dbReference>
<evidence type="ECO:0000313" key="3">
    <source>
        <dbReference type="EMBL" id="KAF1084325.1"/>
    </source>
</evidence>
<evidence type="ECO:0000256" key="1">
    <source>
        <dbReference type="ARBA" id="ARBA00002286"/>
    </source>
</evidence>
<gene>
    <name evidence="3" type="ORF">SPSYN_02101</name>
</gene>
<dbReference type="Pfam" id="PF13276">
    <property type="entry name" value="HTH_21"/>
    <property type="match status" value="1"/>
</dbReference>
<dbReference type="InterPro" id="IPR048020">
    <property type="entry name" value="Transpos_IS3"/>
</dbReference>
<evidence type="ECO:0000313" key="4">
    <source>
        <dbReference type="Proteomes" id="UP000798488"/>
    </source>
</evidence>
<reference evidence="3" key="1">
    <citation type="submission" date="2016-02" db="EMBL/GenBank/DDBJ databases">
        <title>Draft Genome Sequence of Sporotomaculum syntrophicum Strain FB, a Syntrophic Benzoate Degrader.</title>
        <authorList>
            <person name="Nobu M.K."/>
            <person name="Narihiro T."/>
            <person name="Qiu Y.-L."/>
            <person name="Ohashi A."/>
            <person name="Liu W.-T."/>
            <person name="Yuji S."/>
        </authorList>
    </citation>
    <scope>NUCLEOTIDE SEQUENCE</scope>
    <source>
        <strain evidence="3">FB</strain>
    </source>
</reference>
<dbReference type="GO" id="GO:0015074">
    <property type="term" value="P:DNA integration"/>
    <property type="evidence" value="ECO:0007669"/>
    <property type="project" value="InterPro"/>
</dbReference>
<dbReference type="Pfam" id="PF13333">
    <property type="entry name" value="rve_2"/>
    <property type="match status" value="1"/>
</dbReference>
<dbReference type="AlphaFoldDB" id="A0A9D3AVM7"/>
<evidence type="ECO:0000259" key="2">
    <source>
        <dbReference type="PROSITE" id="PS50994"/>
    </source>
</evidence>
<dbReference type="InterPro" id="IPR050900">
    <property type="entry name" value="Transposase_IS3/IS150/IS904"/>
</dbReference>
<protein>
    <submittedName>
        <fullName evidence="3">IS2 transposase TnpB</fullName>
    </submittedName>
</protein>
<organism evidence="3 4">
    <name type="scientific">Sporotomaculum syntrophicum</name>
    <dbReference type="NCBI Taxonomy" id="182264"/>
    <lineage>
        <taxon>Bacteria</taxon>
        <taxon>Bacillati</taxon>
        <taxon>Bacillota</taxon>
        <taxon>Clostridia</taxon>
        <taxon>Eubacteriales</taxon>
        <taxon>Desulfallaceae</taxon>
        <taxon>Sporotomaculum</taxon>
    </lineage>
</organism>
<feature type="domain" description="Integrase catalytic" evidence="2">
    <location>
        <begin position="116"/>
        <end position="278"/>
    </location>
</feature>
<dbReference type="InterPro" id="IPR001584">
    <property type="entry name" value="Integrase_cat-core"/>
</dbReference>
<keyword evidence="4" id="KW-1185">Reference proteome</keyword>
<dbReference type="InterPro" id="IPR012337">
    <property type="entry name" value="RNaseH-like_sf"/>
</dbReference>
<dbReference type="InterPro" id="IPR025948">
    <property type="entry name" value="HTH-like_dom"/>
</dbReference>
<dbReference type="NCBIfam" id="NF033516">
    <property type="entry name" value="transpos_IS3"/>
    <property type="match status" value="1"/>
</dbReference>
<dbReference type="PANTHER" id="PTHR46889:SF4">
    <property type="entry name" value="TRANSPOSASE INSO FOR INSERTION SEQUENCE ELEMENT IS911B-RELATED"/>
    <property type="match status" value="1"/>
</dbReference>
<sequence>MIEKEHSNLVSIKRACELCKVSRSGYYDWHRKPAKTDVDVLCQKIKRIFKRSRKTYGTRRIKKQLAVEGIVASRQRIRRKMAEQGLVAKAHRKTRAITNSNHDHQVAPNLLDRQFDVQHPNRAWVMDITYLATSEGWLYLAIVLDLYSRMVVGWSIGMRMTKELVINALETAIRRRNPGPGLICHSDRGSQYCSHAYQDLLREHGFLCSMSRKGECQDNACAETFFHSLKVEWIYGEPLKSRYRMKQEVREYIEVFYNRQRLHSNNGYLSPCDFERVSQSSFLLSA</sequence>
<dbReference type="SUPFAM" id="SSF53098">
    <property type="entry name" value="Ribonuclease H-like"/>
    <property type="match status" value="1"/>
</dbReference>
<dbReference type="InterPro" id="IPR036397">
    <property type="entry name" value="RNaseH_sf"/>
</dbReference>
<dbReference type="PANTHER" id="PTHR46889">
    <property type="entry name" value="TRANSPOSASE INSF FOR INSERTION SEQUENCE IS3B-RELATED"/>
    <property type="match status" value="1"/>
</dbReference>
<proteinExistence type="predicted"/>